<dbReference type="STRING" id="642780.SAMN04488570_1959"/>
<feature type="transmembrane region" description="Helical" evidence="1">
    <location>
        <begin position="85"/>
        <end position="107"/>
    </location>
</feature>
<gene>
    <name evidence="2" type="ORF">SAMN04488570_1959</name>
</gene>
<name>A0A1H1SI22_9ACTN</name>
<dbReference type="RefSeq" id="WP_091728965.1">
    <property type="nucleotide sequence ID" value="NZ_LT629757.1"/>
</dbReference>
<organism evidence="2 3">
    <name type="scientific">Nocardioides scoriae</name>
    <dbReference type="NCBI Taxonomy" id="642780"/>
    <lineage>
        <taxon>Bacteria</taxon>
        <taxon>Bacillati</taxon>
        <taxon>Actinomycetota</taxon>
        <taxon>Actinomycetes</taxon>
        <taxon>Propionibacteriales</taxon>
        <taxon>Nocardioidaceae</taxon>
        <taxon>Nocardioides</taxon>
    </lineage>
</organism>
<sequence>MNTLDRARLGLYVLRHDFWLDLHDVPRRRRRELREELRANVADASHDVGTEAALAGLGSPRTLARENAAGTVGTRGARARWTAGLQWGVAAFVVMMLLWTLSVLAFVDGVTAAGATGRVTGSVFPWGGSVTAEVGSGLQVWGTVPPSIWVLTLVAAVLGARPWLLARRG</sequence>
<dbReference type="Pfam" id="PF22564">
    <property type="entry name" value="HAAS"/>
    <property type="match status" value="1"/>
</dbReference>
<accession>A0A1H1SI22</accession>
<dbReference type="AlphaFoldDB" id="A0A1H1SI22"/>
<keyword evidence="1" id="KW-0472">Membrane</keyword>
<keyword evidence="3" id="KW-1185">Reference proteome</keyword>
<protein>
    <submittedName>
        <fullName evidence="2">Uncharacterized protein</fullName>
    </submittedName>
</protein>
<dbReference type="EMBL" id="LT629757">
    <property type="protein sequence ID" value="SDS47523.1"/>
    <property type="molecule type" value="Genomic_DNA"/>
</dbReference>
<evidence type="ECO:0000313" key="3">
    <source>
        <dbReference type="Proteomes" id="UP000198859"/>
    </source>
</evidence>
<evidence type="ECO:0000313" key="2">
    <source>
        <dbReference type="EMBL" id="SDS47523.1"/>
    </source>
</evidence>
<dbReference type="Proteomes" id="UP000198859">
    <property type="component" value="Chromosome I"/>
</dbReference>
<proteinExistence type="predicted"/>
<keyword evidence="1" id="KW-0812">Transmembrane</keyword>
<evidence type="ECO:0000256" key="1">
    <source>
        <dbReference type="SAM" id="Phobius"/>
    </source>
</evidence>
<keyword evidence="1" id="KW-1133">Transmembrane helix</keyword>
<reference evidence="3" key="1">
    <citation type="submission" date="2016-10" db="EMBL/GenBank/DDBJ databases">
        <authorList>
            <person name="Varghese N."/>
            <person name="Submissions S."/>
        </authorList>
    </citation>
    <scope>NUCLEOTIDE SEQUENCE [LARGE SCALE GENOMIC DNA]</scope>
    <source>
        <strain evidence="3">DSM 22127</strain>
    </source>
</reference>
<dbReference type="OrthoDB" id="4843391at2"/>
<feature type="transmembrane region" description="Helical" evidence="1">
    <location>
        <begin position="148"/>
        <end position="166"/>
    </location>
</feature>